<accession>W0V568</accession>
<dbReference type="KEGG" id="jag:GJA_1847"/>
<sequence>MMAILINQRIAMNTPRLLQAPAAPVASKLFHQRVDQAQRQVVDMGISVQANFNTICAVEYLKSYNVDAGLIERVLLHPEQRRKTQH</sequence>
<dbReference type="HOGENOM" id="CLU_2493730_0_0_4"/>
<dbReference type="PATRIC" id="fig|1349767.4.peg.3621"/>
<evidence type="ECO:0000313" key="1">
    <source>
        <dbReference type="EMBL" id="CDG82483.1"/>
    </source>
</evidence>
<dbReference type="STRING" id="1349767.GJA_1847"/>
<reference evidence="1 2" key="1">
    <citation type="journal article" date="2015" name="Genome Announc.">
        <title>Genome Sequence of Mushroom Soft-Rot Pathogen Janthinobacterium agaricidamnosum.</title>
        <authorList>
            <person name="Graupner K."/>
            <person name="Lackner G."/>
            <person name="Hertweck C."/>
        </authorList>
    </citation>
    <scope>NUCLEOTIDE SEQUENCE [LARGE SCALE GENOMIC DNA]</scope>
    <source>
        <strain evidence="2">NBRC 102515 / DSM 9628</strain>
    </source>
</reference>
<gene>
    <name evidence="1" type="ORF">GJA_1847</name>
</gene>
<organism evidence="1 2">
    <name type="scientific">Janthinobacterium agaricidamnosum NBRC 102515 = DSM 9628</name>
    <dbReference type="NCBI Taxonomy" id="1349767"/>
    <lineage>
        <taxon>Bacteria</taxon>
        <taxon>Pseudomonadati</taxon>
        <taxon>Pseudomonadota</taxon>
        <taxon>Betaproteobacteria</taxon>
        <taxon>Burkholderiales</taxon>
        <taxon>Oxalobacteraceae</taxon>
        <taxon>Janthinobacterium</taxon>
    </lineage>
</organism>
<keyword evidence="2" id="KW-1185">Reference proteome</keyword>
<name>W0V568_9BURK</name>
<proteinExistence type="predicted"/>
<protein>
    <submittedName>
        <fullName evidence="1">Uncharacterized protein</fullName>
    </submittedName>
</protein>
<dbReference type="EMBL" id="HG322949">
    <property type="protein sequence ID" value="CDG82483.1"/>
    <property type="molecule type" value="Genomic_DNA"/>
</dbReference>
<dbReference type="AlphaFoldDB" id="W0V568"/>
<dbReference type="Proteomes" id="UP000027604">
    <property type="component" value="Chromosome I"/>
</dbReference>
<evidence type="ECO:0000313" key="2">
    <source>
        <dbReference type="Proteomes" id="UP000027604"/>
    </source>
</evidence>